<evidence type="ECO:0000313" key="1">
    <source>
        <dbReference type="EMBL" id="QHT08961.1"/>
    </source>
</evidence>
<dbReference type="EMBL" id="MN739504">
    <property type="protein sequence ID" value="QHT08961.1"/>
    <property type="molecule type" value="Genomic_DNA"/>
</dbReference>
<reference evidence="1" key="1">
    <citation type="journal article" date="2020" name="Nature">
        <title>Giant virus diversity and host interactions through global metagenomics.</title>
        <authorList>
            <person name="Schulz F."/>
            <person name="Roux S."/>
            <person name="Paez-Espino D."/>
            <person name="Jungbluth S."/>
            <person name="Walsh D.A."/>
            <person name="Denef V.J."/>
            <person name="McMahon K.D."/>
            <person name="Konstantinidis K.T."/>
            <person name="Eloe-Fadrosh E.A."/>
            <person name="Kyrpides N.C."/>
            <person name="Woyke T."/>
        </authorList>
    </citation>
    <scope>NUCLEOTIDE SEQUENCE</scope>
    <source>
        <strain evidence="1">GVMAG-M-3300023109-53</strain>
    </source>
</reference>
<dbReference type="AlphaFoldDB" id="A0A6C0CXC6"/>
<organism evidence="1">
    <name type="scientific">viral metagenome</name>
    <dbReference type="NCBI Taxonomy" id="1070528"/>
    <lineage>
        <taxon>unclassified sequences</taxon>
        <taxon>metagenomes</taxon>
        <taxon>organismal metagenomes</taxon>
    </lineage>
</organism>
<proteinExistence type="predicted"/>
<accession>A0A6C0CXC6</accession>
<protein>
    <submittedName>
        <fullName evidence="1">Uncharacterized protein</fullName>
    </submittedName>
</protein>
<name>A0A6C0CXC6_9ZZZZ</name>
<sequence>MSNKFIATTRFNEDTFQQYISYKNKINTHQCIYGSPLRIKEHIPLESYIYVIEMNNSQNKIKGIGLIINKHHPDKYYRIYNDQDYNRYIYKGKKRLDISLVKDPYYQKVIEVLEQLLFKGERHCKRAQGITELPQWILKNKYEFDFIKCFNNLFNKYLK</sequence>